<sequence length="229" mass="23843">MSEHDPMAPMMSQSGVADAVAAATAAINRAHRRPAGLRKPEIISAESLVRGARATSAAGMRPVEELDALAGPELSAYSHLAPELLATTVRTFARAPLQVLAKVAVSAGGAAESADADLAQRLAVFITQGTGPSFDRLAPAVVHLEIAASELFGPHSEVVARVAGRAMAVHTGLDPRGFAVPEVYLRRHRQAYGQALADYRQGRAAAAVVFILRAWEAGGQEADAIAQAV</sequence>
<dbReference type="KEGG" id="cliz:G7Y31_01040"/>
<protein>
    <submittedName>
        <fullName evidence="1">Oxidoreductase</fullName>
    </submittedName>
</protein>
<name>A0A7T0KEJ4_9CORY</name>
<proteinExistence type="predicted"/>
<evidence type="ECO:0000313" key="1">
    <source>
        <dbReference type="EMBL" id="QPK79343.1"/>
    </source>
</evidence>
<organism evidence="1 2">
    <name type="scientific">Corynebacterium lizhenjunii</name>
    <dbReference type="NCBI Taxonomy" id="2709394"/>
    <lineage>
        <taxon>Bacteria</taxon>
        <taxon>Bacillati</taxon>
        <taxon>Actinomycetota</taxon>
        <taxon>Actinomycetes</taxon>
        <taxon>Mycobacteriales</taxon>
        <taxon>Corynebacteriaceae</taxon>
        <taxon>Corynebacterium</taxon>
    </lineage>
</organism>
<accession>A0A7T0KEJ4</accession>
<dbReference type="Proteomes" id="UP000594681">
    <property type="component" value="Chromosome"/>
</dbReference>
<keyword evidence="2" id="KW-1185">Reference proteome</keyword>
<gene>
    <name evidence="1" type="ORF">G7Y31_01040</name>
</gene>
<dbReference type="AlphaFoldDB" id="A0A7T0KEJ4"/>
<reference evidence="1 2" key="1">
    <citation type="submission" date="2020-11" db="EMBL/GenBank/DDBJ databases">
        <title>Corynebacterium sp. ZJ-599.</title>
        <authorList>
            <person name="Zhou J."/>
        </authorList>
    </citation>
    <scope>NUCLEOTIDE SEQUENCE [LARGE SCALE GENOMIC DNA]</scope>
    <source>
        <strain evidence="1 2">ZJ-599</strain>
    </source>
</reference>
<evidence type="ECO:0000313" key="2">
    <source>
        <dbReference type="Proteomes" id="UP000594681"/>
    </source>
</evidence>
<dbReference type="EMBL" id="CP064954">
    <property type="protein sequence ID" value="QPK79343.1"/>
    <property type="molecule type" value="Genomic_DNA"/>
</dbReference>
<dbReference type="RefSeq" id="WP_165011123.1">
    <property type="nucleotide sequence ID" value="NZ_CP064954.1"/>
</dbReference>